<dbReference type="Gene3D" id="3.40.50.720">
    <property type="entry name" value="NAD(P)-binding Rossmann-like Domain"/>
    <property type="match status" value="2"/>
</dbReference>
<evidence type="ECO:0000313" key="8">
    <source>
        <dbReference type="Proteomes" id="UP000030408"/>
    </source>
</evidence>
<dbReference type="CDD" id="cd12175">
    <property type="entry name" value="2-Hacid_dh_11"/>
    <property type="match status" value="1"/>
</dbReference>
<evidence type="ECO:0000313" key="7">
    <source>
        <dbReference type="EMBL" id="KGR76664.1"/>
    </source>
</evidence>
<reference evidence="7 8" key="1">
    <citation type="submission" date="2014-02" db="EMBL/GenBank/DDBJ databases">
        <title>Draft genome sequence of Lysinibacillus sinduriensis JCM 15800.</title>
        <authorList>
            <person name="Zhang F."/>
            <person name="Wang G."/>
            <person name="Zhang L."/>
        </authorList>
    </citation>
    <scope>NUCLEOTIDE SEQUENCE [LARGE SCALE GENOMIC DNA]</scope>
    <source>
        <strain evidence="7 8">JCM 15800</strain>
    </source>
</reference>
<keyword evidence="3" id="KW-0520">NAD</keyword>
<evidence type="ECO:0000256" key="3">
    <source>
        <dbReference type="ARBA" id="ARBA00023027"/>
    </source>
</evidence>
<dbReference type="AlphaFoldDB" id="A0A0A3HW46"/>
<accession>A0A0A3HW46</accession>
<dbReference type="InterPro" id="IPR050223">
    <property type="entry name" value="D-isomer_2-hydroxyacid_DH"/>
</dbReference>
<organism evidence="7 8">
    <name type="scientific">Ureibacillus sinduriensis BLB-1 = JCM 15800</name>
    <dbReference type="NCBI Taxonomy" id="1384057"/>
    <lineage>
        <taxon>Bacteria</taxon>
        <taxon>Bacillati</taxon>
        <taxon>Bacillota</taxon>
        <taxon>Bacilli</taxon>
        <taxon>Bacillales</taxon>
        <taxon>Caryophanaceae</taxon>
        <taxon>Ureibacillus</taxon>
    </lineage>
</organism>
<dbReference type="GO" id="GO:0005829">
    <property type="term" value="C:cytosol"/>
    <property type="evidence" value="ECO:0007669"/>
    <property type="project" value="TreeGrafter"/>
</dbReference>
<dbReference type="InterPro" id="IPR036291">
    <property type="entry name" value="NAD(P)-bd_dom_sf"/>
</dbReference>
<comment type="caution">
    <text evidence="7">The sequence shown here is derived from an EMBL/GenBank/DDBJ whole genome shotgun (WGS) entry which is preliminary data.</text>
</comment>
<dbReference type="InterPro" id="IPR029753">
    <property type="entry name" value="D-isomer_DH_CS"/>
</dbReference>
<dbReference type="RefSeq" id="WP_036198862.1">
    <property type="nucleotide sequence ID" value="NZ_AVCY01000012.1"/>
</dbReference>
<evidence type="ECO:0008006" key="9">
    <source>
        <dbReference type="Google" id="ProtNLM"/>
    </source>
</evidence>
<dbReference type="eggNOG" id="COG1052">
    <property type="taxonomic scope" value="Bacteria"/>
</dbReference>
<dbReference type="InterPro" id="IPR006139">
    <property type="entry name" value="D-isomer_2_OHA_DH_cat_dom"/>
</dbReference>
<proteinExistence type="inferred from homology"/>
<name>A0A0A3HW46_9BACL</name>
<dbReference type="FunFam" id="3.40.50.720:FF:000203">
    <property type="entry name" value="D-3-phosphoglycerate dehydrogenase (SerA)"/>
    <property type="match status" value="1"/>
</dbReference>
<dbReference type="Proteomes" id="UP000030408">
    <property type="component" value="Unassembled WGS sequence"/>
</dbReference>
<dbReference type="GO" id="GO:0030267">
    <property type="term" value="F:glyoxylate reductase (NADPH) activity"/>
    <property type="evidence" value="ECO:0007669"/>
    <property type="project" value="TreeGrafter"/>
</dbReference>
<keyword evidence="8" id="KW-1185">Reference proteome</keyword>
<feature type="domain" description="D-isomer specific 2-hydroxyacid dehydrogenase catalytic" evidence="5">
    <location>
        <begin position="20"/>
        <end position="327"/>
    </location>
</feature>
<dbReference type="SUPFAM" id="SSF52283">
    <property type="entry name" value="Formate/glycerate dehydrogenase catalytic domain-like"/>
    <property type="match status" value="1"/>
</dbReference>
<dbReference type="GO" id="GO:0051287">
    <property type="term" value="F:NAD binding"/>
    <property type="evidence" value="ECO:0007669"/>
    <property type="project" value="InterPro"/>
</dbReference>
<dbReference type="EMBL" id="JPVO01000044">
    <property type="protein sequence ID" value="KGR76664.1"/>
    <property type="molecule type" value="Genomic_DNA"/>
</dbReference>
<evidence type="ECO:0000256" key="2">
    <source>
        <dbReference type="ARBA" id="ARBA00023002"/>
    </source>
</evidence>
<dbReference type="Pfam" id="PF02826">
    <property type="entry name" value="2-Hacid_dh_C"/>
    <property type="match status" value="1"/>
</dbReference>
<evidence type="ECO:0000259" key="5">
    <source>
        <dbReference type="Pfam" id="PF00389"/>
    </source>
</evidence>
<dbReference type="PROSITE" id="PS00671">
    <property type="entry name" value="D_2_HYDROXYACID_DH_3"/>
    <property type="match status" value="1"/>
</dbReference>
<dbReference type="GO" id="GO:0016618">
    <property type="term" value="F:hydroxypyruvate reductase [NAD(P)H] activity"/>
    <property type="evidence" value="ECO:0007669"/>
    <property type="project" value="TreeGrafter"/>
</dbReference>
<dbReference type="OrthoDB" id="9805416at2"/>
<dbReference type="STRING" id="1384057.CD33_05755"/>
<dbReference type="InterPro" id="IPR006140">
    <property type="entry name" value="D-isomer_DH_NAD-bd"/>
</dbReference>
<dbReference type="SUPFAM" id="SSF51735">
    <property type="entry name" value="NAD(P)-binding Rossmann-fold domains"/>
    <property type="match status" value="1"/>
</dbReference>
<evidence type="ECO:0000259" key="6">
    <source>
        <dbReference type="Pfam" id="PF02826"/>
    </source>
</evidence>
<dbReference type="PANTHER" id="PTHR10996">
    <property type="entry name" value="2-HYDROXYACID DEHYDROGENASE-RELATED"/>
    <property type="match status" value="1"/>
</dbReference>
<dbReference type="PANTHER" id="PTHR10996:SF178">
    <property type="entry name" value="2-HYDROXYACID DEHYDROGENASE YGL185C-RELATED"/>
    <property type="match status" value="1"/>
</dbReference>
<comment type="similarity">
    <text evidence="1 4">Belongs to the D-isomer specific 2-hydroxyacid dehydrogenase family.</text>
</comment>
<evidence type="ECO:0000256" key="4">
    <source>
        <dbReference type="RuleBase" id="RU003719"/>
    </source>
</evidence>
<evidence type="ECO:0000256" key="1">
    <source>
        <dbReference type="ARBA" id="ARBA00005854"/>
    </source>
</evidence>
<gene>
    <name evidence="7" type="ORF">CD33_05755</name>
</gene>
<feature type="domain" description="D-isomer specific 2-hydroxyacid dehydrogenase NAD-binding" evidence="6">
    <location>
        <begin position="110"/>
        <end position="295"/>
    </location>
</feature>
<sequence length="335" mass="37192">MKILVIGNEDRYKKYMPNTEIIKEADITFCTLGTSDEDLIRLGKDAEVLLVDAIAPVSKNLIENLPNLQLIHSEGVGYNAIDIHTAKERGIYVCNNKGINSGAVAEQTILLMLGLLRKVATGDRSVREGDQLKTKEKAMIEGITELADCKVGLIGFGDIAKATAKRLHPFECEIYYYSRTRLTKEMEDEFHVTYLDLNELAATCDIISIHVPVTEETTGMINQEFLKKMKKTAYLVNTARGELIDNEAMRQALIDGDIRGAGFDTVYPEPTTKDNPLVDLPDDVAGKVLFSPHIGGITSSTFYRAHENIWSNVQAVTNGQRPNYVVNGVLKIRRG</sequence>
<protein>
    <recommendedName>
        <fullName evidence="9">Hydroxyacid dehydrogenase</fullName>
    </recommendedName>
</protein>
<dbReference type="Pfam" id="PF00389">
    <property type="entry name" value="2-Hacid_dh"/>
    <property type="match status" value="1"/>
</dbReference>
<keyword evidence="2 4" id="KW-0560">Oxidoreductase</keyword>